<comment type="similarity">
    <text evidence="2 15">Belongs to the phenylalanyl-tRNA synthetase beta subunit family. Type 1 subfamily.</text>
</comment>
<comment type="catalytic activity">
    <reaction evidence="14 15">
        <text>tRNA(Phe) + L-phenylalanine + ATP = L-phenylalanyl-tRNA(Phe) + AMP + diphosphate + H(+)</text>
        <dbReference type="Rhea" id="RHEA:19413"/>
        <dbReference type="Rhea" id="RHEA-COMP:9668"/>
        <dbReference type="Rhea" id="RHEA-COMP:9699"/>
        <dbReference type="ChEBI" id="CHEBI:15378"/>
        <dbReference type="ChEBI" id="CHEBI:30616"/>
        <dbReference type="ChEBI" id="CHEBI:33019"/>
        <dbReference type="ChEBI" id="CHEBI:58095"/>
        <dbReference type="ChEBI" id="CHEBI:78442"/>
        <dbReference type="ChEBI" id="CHEBI:78531"/>
        <dbReference type="ChEBI" id="CHEBI:456215"/>
        <dbReference type="EC" id="6.1.1.20"/>
    </reaction>
</comment>
<evidence type="ECO:0000313" key="21">
    <source>
        <dbReference type="Proteomes" id="UP000608420"/>
    </source>
</evidence>
<evidence type="ECO:0000256" key="1">
    <source>
        <dbReference type="ARBA" id="ARBA00004496"/>
    </source>
</evidence>
<evidence type="ECO:0000256" key="11">
    <source>
        <dbReference type="ARBA" id="ARBA00022884"/>
    </source>
</evidence>
<keyword evidence="12 15" id="KW-0648">Protein biosynthesis</keyword>
<dbReference type="PROSITE" id="PS50886">
    <property type="entry name" value="TRBD"/>
    <property type="match status" value="1"/>
</dbReference>
<dbReference type="Gene3D" id="3.30.56.10">
    <property type="match status" value="2"/>
</dbReference>
<evidence type="ECO:0000256" key="10">
    <source>
        <dbReference type="ARBA" id="ARBA00022842"/>
    </source>
</evidence>
<evidence type="ECO:0000256" key="6">
    <source>
        <dbReference type="ARBA" id="ARBA00022598"/>
    </source>
</evidence>
<evidence type="ECO:0000256" key="2">
    <source>
        <dbReference type="ARBA" id="ARBA00008653"/>
    </source>
</evidence>
<evidence type="ECO:0000256" key="13">
    <source>
        <dbReference type="ARBA" id="ARBA00023146"/>
    </source>
</evidence>
<dbReference type="InterPro" id="IPR005147">
    <property type="entry name" value="tRNA_synthase_B5-dom"/>
</dbReference>
<dbReference type="Proteomes" id="UP000608420">
    <property type="component" value="Unassembled WGS sequence"/>
</dbReference>
<comment type="subcellular location">
    <subcellularLocation>
        <location evidence="1 15">Cytoplasm</location>
    </subcellularLocation>
</comment>
<keyword evidence="5 16" id="KW-0820">tRNA-binding</keyword>
<gene>
    <name evidence="15 20" type="primary">pheT</name>
    <name evidence="20" type="ORF">GCM10010913_03370</name>
</gene>
<evidence type="ECO:0000256" key="16">
    <source>
        <dbReference type="PROSITE-ProRule" id="PRU00209"/>
    </source>
</evidence>
<evidence type="ECO:0000256" key="4">
    <source>
        <dbReference type="ARBA" id="ARBA00022490"/>
    </source>
</evidence>
<accession>A0ABQ1VP22</accession>
<evidence type="ECO:0000313" key="20">
    <source>
        <dbReference type="EMBL" id="GGF85277.1"/>
    </source>
</evidence>
<dbReference type="SUPFAM" id="SSF50249">
    <property type="entry name" value="Nucleic acid-binding proteins"/>
    <property type="match status" value="1"/>
</dbReference>
<evidence type="ECO:0000256" key="12">
    <source>
        <dbReference type="ARBA" id="ARBA00022917"/>
    </source>
</evidence>
<name>A0ABQ1VP22_9BACL</name>
<keyword evidence="6 15" id="KW-0436">Ligase</keyword>
<evidence type="ECO:0000256" key="9">
    <source>
        <dbReference type="ARBA" id="ARBA00022840"/>
    </source>
</evidence>
<dbReference type="Gene3D" id="3.50.40.10">
    <property type="entry name" value="Phenylalanyl-trna Synthetase, Chain B, domain 3"/>
    <property type="match status" value="1"/>
</dbReference>
<dbReference type="PANTHER" id="PTHR10947">
    <property type="entry name" value="PHENYLALANYL-TRNA SYNTHETASE BETA CHAIN AND LEUCINE-RICH REPEAT-CONTAINING PROTEIN 47"/>
    <property type="match status" value="1"/>
</dbReference>
<dbReference type="NCBIfam" id="NF045760">
    <property type="entry name" value="YtpR"/>
    <property type="match status" value="1"/>
</dbReference>
<dbReference type="CDD" id="cd02796">
    <property type="entry name" value="tRNA_bind_bactPheRS"/>
    <property type="match status" value="1"/>
</dbReference>
<dbReference type="Pfam" id="PF03147">
    <property type="entry name" value="FDX-ACB"/>
    <property type="match status" value="1"/>
</dbReference>
<dbReference type="InterPro" id="IPR033714">
    <property type="entry name" value="tRNA_bind_bactPheRS"/>
</dbReference>
<organism evidence="20 21">
    <name type="scientific">Paenibacillus aceti</name>
    <dbReference type="NCBI Taxonomy" id="1820010"/>
    <lineage>
        <taxon>Bacteria</taxon>
        <taxon>Bacillati</taxon>
        <taxon>Bacillota</taxon>
        <taxon>Bacilli</taxon>
        <taxon>Bacillales</taxon>
        <taxon>Paenibacillaceae</taxon>
        <taxon>Paenibacillus</taxon>
    </lineage>
</organism>
<keyword evidence="4 15" id="KW-0963">Cytoplasm</keyword>
<dbReference type="InterPro" id="IPR045864">
    <property type="entry name" value="aa-tRNA-synth_II/BPL/LPL"/>
</dbReference>
<feature type="binding site" evidence="15">
    <location>
        <position position="475"/>
    </location>
    <ligand>
        <name>Mg(2+)</name>
        <dbReference type="ChEBI" id="CHEBI:18420"/>
        <note>shared with alpha subunit</note>
    </ligand>
</feature>
<dbReference type="SMART" id="SM00874">
    <property type="entry name" value="B5"/>
    <property type="match status" value="1"/>
</dbReference>
<feature type="binding site" evidence="15">
    <location>
        <position position="476"/>
    </location>
    <ligand>
        <name>Mg(2+)</name>
        <dbReference type="ChEBI" id="CHEBI:18420"/>
        <note>shared with alpha subunit</note>
    </ligand>
</feature>
<dbReference type="Pfam" id="PF17759">
    <property type="entry name" value="tRNA_synthFbeta"/>
    <property type="match status" value="1"/>
</dbReference>
<proteinExistence type="inferred from homology"/>
<keyword evidence="8 15" id="KW-0547">Nucleotide-binding</keyword>
<dbReference type="InterPro" id="IPR005146">
    <property type="entry name" value="B3/B4_tRNA-bd"/>
</dbReference>
<dbReference type="CDD" id="cd00769">
    <property type="entry name" value="PheRS_beta_core"/>
    <property type="match status" value="1"/>
</dbReference>
<dbReference type="Gene3D" id="2.40.50.140">
    <property type="entry name" value="Nucleic acid-binding proteins"/>
    <property type="match status" value="1"/>
</dbReference>
<dbReference type="RefSeq" id="WP_120460376.1">
    <property type="nucleotide sequence ID" value="NZ_BMIW01000002.1"/>
</dbReference>
<keyword evidence="9 15" id="KW-0067">ATP-binding</keyword>
<feature type="domain" description="TRNA-binding" evidence="17">
    <location>
        <begin position="40"/>
        <end position="155"/>
    </location>
</feature>
<dbReference type="SMART" id="SM00873">
    <property type="entry name" value="B3_4"/>
    <property type="match status" value="1"/>
</dbReference>
<evidence type="ECO:0000256" key="7">
    <source>
        <dbReference type="ARBA" id="ARBA00022723"/>
    </source>
</evidence>
<dbReference type="PANTHER" id="PTHR10947:SF0">
    <property type="entry name" value="PHENYLALANINE--TRNA LIGASE BETA SUBUNIT"/>
    <property type="match status" value="1"/>
</dbReference>
<comment type="cofactor">
    <cofactor evidence="15">
        <name>Mg(2+)</name>
        <dbReference type="ChEBI" id="CHEBI:18420"/>
    </cofactor>
    <text evidence="15">Binds 2 magnesium ions per tetramer.</text>
</comment>
<keyword evidence="11 16" id="KW-0694">RNA-binding</keyword>
<reference evidence="21" key="1">
    <citation type="journal article" date="2019" name="Int. J. Syst. Evol. Microbiol.">
        <title>The Global Catalogue of Microorganisms (GCM) 10K type strain sequencing project: providing services to taxonomists for standard genome sequencing and annotation.</title>
        <authorList>
            <consortium name="The Broad Institute Genomics Platform"/>
            <consortium name="The Broad Institute Genome Sequencing Center for Infectious Disease"/>
            <person name="Wu L."/>
            <person name="Ma J."/>
        </authorList>
    </citation>
    <scope>NUCLEOTIDE SEQUENCE [LARGE SCALE GENOMIC DNA]</scope>
    <source>
        <strain evidence="21">CGMCC 1.15420</strain>
    </source>
</reference>
<dbReference type="Pfam" id="PF03483">
    <property type="entry name" value="B3_4"/>
    <property type="match status" value="1"/>
</dbReference>
<dbReference type="InterPro" id="IPR012340">
    <property type="entry name" value="NA-bd_OB-fold"/>
</dbReference>
<dbReference type="EC" id="6.1.1.20" evidence="15"/>
<keyword evidence="21" id="KW-1185">Reference proteome</keyword>
<dbReference type="InterPro" id="IPR009061">
    <property type="entry name" value="DNA-bd_dom_put_sf"/>
</dbReference>
<dbReference type="InterPro" id="IPR041616">
    <property type="entry name" value="PheRS_beta_core"/>
</dbReference>
<feature type="domain" description="B5" evidence="19">
    <location>
        <begin position="412"/>
        <end position="488"/>
    </location>
</feature>
<dbReference type="SUPFAM" id="SSF46955">
    <property type="entry name" value="Putative DNA-binding domain"/>
    <property type="match status" value="1"/>
</dbReference>
<dbReference type="EMBL" id="BMIW01000002">
    <property type="protein sequence ID" value="GGF85277.1"/>
    <property type="molecule type" value="Genomic_DNA"/>
</dbReference>
<dbReference type="Gene3D" id="3.30.930.10">
    <property type="entry name" value="Bira Bifunctional Protein, Domain 2"/>
    <property type="match status" value="1"/>
</dbReference>
<keyword evidence="7 15" id="KW-0479">Metal-binding</keyword>
<keyword evidence="10 15" id="KW-0460">Magnesium</keyword>
<dbReference type="InterPro" id="IPR004532">
    <property type="entry name" value="Phe-tRNA-ligase_IIc_bsu_bact"/>
</dbReference>
<evidence type="ECO:0000259" key="18">
    <source>
        <dbReference type="PROSITE" id="PS51447"/>
    </source>
</evidence>
<dbReference type="PROSITE" id="PS51483">
    <property type="entry name" value="B5"/>
    <property type="match status" value="1"/>
</dbReference>
<evidence type="ECO:0000259" key="19">
    <source>
        <dbReference type="PROSITE" id="PS51483"/>
    </source>
</evidence>
<dbReference type="Pfam" id="PF03484">
    <property type="entry name" value="B5"/>
    <property type="match status" value="1"/>
</dbReference>
<dbReference type="InterPro" id="IPR005121">
    <property type="entry name" value="Fdx_antiC-bd"/>
</dbReference>
<dbReference type="HAMAP" id="MF_00283">
    <property type="entry name" value="Phe_tRNA_synth_beta1"/>
    <property type="match status" value="1"/>
</dbReference>
<dbReference type="InterPro" id="IPR036690">
    <property type="entry name" value="Fdx_antiC-bd_sf"/>
</dbReference>
<evidence type="ECO:0000259" key="17">
    <source>
        <dbReference type="PROSITE" id="PS50886"/>
    </source>
</evidence>
<evidence type="ECO:0000256" key="8">
    <source>
        <dbReference type="ARBA" id="ARBA00022741"/>
    </source>
</evidence>
<dbReference type="Pfam" id="PF01588">
    <property type="entry name" value="tRNA_bind"/>
    <property type="match status" value="1"/>
</dbReference>
<protein>
    <recommendedName>
        <fullName evidence="15">Phenylalanine--tRNA ligase beta subunit</fullName>
        <ecNumber evidence="15">6.1.1.20</ecNumber>
    </recommendedName>
    <alternativeName>
        <fullName evidence="15">Phenylalanyl-tRNA synthetase beta subunit</fullName>
        <shortName evidence="15">PheRS</shortName>
    </alternativeName>
</protein>
<dbReference type="GO" id="GO:0016874">
    <property type="term" value="F:ligase activity"/>
    <property type="evidence" value="ECO:0007669"/>
    <property type="project" value="UniProtKB-KW"/>
</dbReference>
<comment type="subunit">
    <text evidence="3 15">Tetramer of two alpha and two beta subunits.</text>
</comment>
<dbReference type="SUPFAM" id="SSF55681">
    <property type="entry name" value="Class II aaRS and biotin synthetases"/>
    <property type="match status" value="1"/>
</dbReference>
<evidence type="ECO:0000256" key="5">
    <source>
        <dbReference type="ARBA" id="ARBA00022555"/>
    </source>
</evidence>
<evidence type="ECO:0000256" key="15">
    <source>
        <dbReference type="HAMAP-Rule" id="MF_00283"/>
    </source>
</evidence>
<evidence type="ECO:0000256" key="3">
    <source>
        <dbReference type="ARBA" id="ARBA00011209"/>
    </source>
</evidence>
<evidence type="ECO:0000256" key="14">
    <source>
        <dbReference type="ARBA" id="ARBA00049255"/>
    </source>
</evidence>
<dbReference type="SMART" id="SM00896">
    <property type="entry name" value="FDX-ACB"/>
    <property type="match status" value="1"/>
</dbReference>
<dbReference type="Gene3D" id="3.30.70.380">
    <property type="entry name" value="Ferrodoxin-fold anticodon-binding domain"/>
    <property type="match status" value="1"/>
</dbReference>
<dbReference type="InterPro" id="IPR002547">
    <property type="entry name" value="tRNA-bd_dom"/>
</dbReference>
<dbReference type="InterPro" id="IPR020825">
    <property type="entry name" value="Phe-tRNA_synthase-like_B3/B4"/>
</dbReference>
<dbReference type="InterPro" id="IPR045060">
    <property type="entry name" value="Phe-tRNA-ligase_IIc_bsu"/>
</dbReference>
<dbReference type="PROSITE" id="PS51447">
    <property type="entry name" value="FDX_ACB"/>
    <property type="match status" value="1"/>
</dbReference>
<sequence length="816" mass="89232">MKVSTEWLSKYVSLENVDIPELAEQITRSGIEIDSIENRNKGVTKVVVGYVKNKEKHPDADKLNICTVDAGEGEDLQIVCGAKNVDAGQKVPVALVGAELPGGLKIKKAKLRGVPSHGMICSAKELGLNDKLLPKEQQEGILVLPEHVEIGTSISKLLGLDDQVLDFDLTPNRSDCLSMLGAAYEVGAILGRDIKLPTPEKDLVEVQKPASEYISVKIDAPALCDHYAVRYISGVKIAPSPQWMQNRLMAAGVRPINNIVDITNYVMLEYGQPLHAFDADKVAGGVIGVRQARSDEGLTTLDGQKRKLDAGTLLIVDGEDKPVGLAGVMGGLDSEVTEQTVNIVLESAKFSGSSVRVTSRHLGLRSEASQRFEKEVDPNAVIPALNRAAGLMMKHAGGSVHQGVVEAVTKQPQEKIVSLSLDKLNAFLGTDISSLETKTILSRLHFDCGEISDNKIEVRVPTRRGDITRDVDLIEEVARLYGYDNIPTTVIEGPTTAGGYTKPQALRRSLRNLLVHGGWQEAMGYSFVKEGSGKLFPRLGNGEYEVKLAMPMSEERSVLRSSLLPGLADIAAYNRNRKLDNLALFEIGNVFLSSEEKLTKQPQELSVLGMLLTGARSEKRWNTPAENVDFFDLKGALESVFETLGLNGRIFYEADKPNGFHPGRSASMYLNTAEGKLWIGTLGQLHPELQREMDLDDTYVAELLLEPIYRYAGETVVYRDLPRFPSMQRDIAVVVGEEAQAGDLIGTIRQTAGELLESVEVFDVFTDSKLGERKKSVALSLVYRHKERTLTDEEITAVHGAVVGALEQTFAAELRK</sequence>
<keyword evidence="13 15" id="KW-0030">Aminoacyl-tRNA synthetase</keyword>
<dbReference type="NCBIfam" id="TIGR00472">
    <property type="entry name" value="pheT_bact"/>
    <property type="match status" value="1"/>
</dbReference>
<dbReference type="SUPFAM" id="SSF54991">
    <property type="entry name" value="Anticodon-binding domain of PheRS"/>
    <property type="match status" value="1"/>
</dbReference>
<feature type="binding site" evidence="15">
    <location>
        <position position="466"/>
    </location>
    <ligand>
        <name>Mg(2+)</name>
        <dbReference type="ChEBI" id="CHEBI:18420"/>
        <note>shared with alpha subunit</note>
    </ligand>
</feature>
<comment type="caution">
    <text evidence="20">The sequence shown here is derived from an EMBL/GenBank/DDBJ whole genome shotgun (WGS) entry which is preliminary data.</text>
</comment>
<dbReference type="SUPFAM" id="SSF56037">
    <property type="entry name" value="PheT/TilS domain"/>
    <property type="match status" value="1"/>
</dbReference>
<feature type="domain" description="FDX-ACB" evidence="18">
    <location>
        <begin position="722"/>
        <end position="815"/>
    </location>
</feature>
<feature type="binding site" evidence="15">
    <location>
        <position position="472"/>
    </location>
    <ligand>
        <name>Mg(2+)</name>
        <dbReference type="ChEBI" id="CHEBI:18420"/>
        <note>shared with alpha subunit</note>
    </ligand>
</feature>